<accession>A0A371BD46</accession>
<feature type="domain" description="Phasin" evidence="1">
    <location>
        <begin position="7"/>
        <end position="103"/>
    </location>
</feature>
<gene>
    <name evidence="2" type="ORF">DXH78_13575</name>
</gene>
<reference evidence="3" key="1">
    <citation type="submission" date="2018-08" db="EMBL/GenBank/DDBJ databases">
        <authorList>
            <person name="Kim S.-J."/>
            <person name="Jung G.-Y."/>
        </authorList>
    </citation>
    <scope>NUCLEOTIDE SEQUENCE [LARGE SCALE GENOMIC DNA]</scope>
    <source>
        <strain evidence="3">GY_H</strain>
    </source>
</reference>
<evidence type="ECO:0000313" key="3">
    <source>
        <dbReference type="Proteomes" id="UP000263993"/>
    </source>
</evidence>
<sequence length="109" mass="11986">MVKNFDEFQQASKENIDLAVKSVGNVSKSAQAIAAELADYSKKSFEEGTALIEKLFGVKSLEKAIEVQSEYAKAAYEGFVAETTKLGEMYSALAKETYKPFENLMAKAK</sequence>
<dbReference type="EMBL" id="QRGO01000001">
    <property type="protein sequence ID" value="RDV05512.1"/>
    <property type="molecule type" value="Genomic_DNA"/>
</dbReference>
<dbReference type="InterPro" id="IPR018968">
    <property type="entry name" value="Phasin"/>
</dbReference>
<keyword evidence="3" id="KW-1185">Reference proteome</keyword>
<evidence type="ECO:0000259" key="1">
    <source>
        <dbReference type="Pfam" id="PF09361"/>
    </source>
</evidence>
<dbReference type="AlphaFoldDB" id="A0A371BD46"/>
<dbReference type="Proteomes" id="UP000263993">
    <property type="component" value="Unassembled WGS sequence"/>
</dbReference>
<dbReference type="Pfam" id="PF09361">
    <property type="entry name" value="Phasin_2"/>
    <property type="match status" value="1"/>
</dbReference>
<comment type="caution">
    <text evidence="2">The sequence shown here is derived from an EMBL/GenBank/DDBJ whole genome shotgun (WGS) entry which is preliminary data.</text>
</comment>
<organism evidence="2 3">
    <name type="scientific">Undibacter mobilis</name>
    <dbReference type="NCBI Taxonomy" id="2292256"/>
    <lineage>
        <taxon>Bacteria</taxon>
        <taxon>Pseudomonadati</taxon>
        <taxon>Pseudomonadota</taxon>
        <taxon>Alphaproteobacteria</taxon>
        <taxon>Hyphomicrobiales</taxon>
        <taxon>Nitrobacteraceae</taxon>
        <taxon>Undibacter</taxon>
    </lineage>
</organism>
<proteinExistence type="predicted"/>
<evidence type="ECO:0000313" key="2">
    <source>
        <dbReference type="EMBL" id="RDV05512.1"/>
    </source>
</evidence>
<name>A0A371BD46_9BRAD</name>
<dbReference type="RefSeq" id="WP_115517535.1">
    <property type="nucleotide sequence ID" value="NZ_QRGO01000001.1"/>
</dbReference>
<dbReference type="OrthoDB" id="7678100at2"/>
<protein>
    <submittedName>
        <fullName evidence="2">Phasin family protein</fullName>
    </submittedName>
</protein>